<name>A0ABW5LV61_9FLAO</name>
<organism evidence="1 2">
    <name type="scientific">Pseudotenacibaculum haliotis</name>
    <dbReference type="NCBI Taxonomy" id="1862138"/>
    <lineage>
        <taxon>Bacteria</taxon>
        <taxon>Pseudomonadati</taxon>
        <taxon>Bacteroidota</taxon>
        <taxon>Flavobacteriia</taxon>
        <taxon>Flavobacteriales</taxon>
        <taxon>Flavobacteriaceae</taxon>
        <taxon>Pseudotenacibaculum</taxon>
    </lineage>
</organism>
<sequence length="182" mass="21087">MKKTLLLFMMICAVACSRKSQISKDLDCTPEKYKNLEVVEDVNKTFKVQLPDNWKTNLYYDRNQSSIFSADTTKQLTNTYTVDITKVYNELKLDDDFIQKFKTNLANGKLVEATSYELEFQGKQAYYSRALGKRGQFDYQICNLFIKINSGNYIHAKAEVYGDSLVNERICNALSLIEKIEY</sequence>
<evidence type="ECO:0000313" key="2">
    <source>
        <dbReference type="Proteomes" id="UP001597508"/>
    </source>
</evidence>
<dbReference type="RefSeq" id="WP_379666390.1">
    <property type="nucleotide sequence ID" value="NZ_JBHULH010000004.1"/>
</dbReference>
<comment type="caution">
    <text evidence="1">The sequence shown here is derived from an EMBL/GenBank/DDBJ whole genome shotgun (WGS) entry which is preliminary data.</text>
</comment>
<keyword evidence="2" id="KW-1185">Reference proteome</keyword>
<protein>
    <recommendedName>
        <fullName evidence="3">Protein involved in gliding motility GldD</fullName>
    </recommendedName>
</protein>
<dbReference type="EMBL" id="JBHULH010000004">
    <property type="protein sequence ID" value="MFD2567681.1"/>
    <property type="molecule type" value="Genomic_DNA"/>
</dbReference>
<accession>A0ABW5LV61</accession>
<dbReference type="Proteomes" id="UP001597508">
    <property type="component" value="Unassembled WGS sequence"/>
</dbReference>
<evidence type="ECO:0000313" key="1">
    <source>
        <dbReference type="EMBL" id="MFD2567681.1"/>
    </source>
</evidence>
<evidence type="ECO:0008006" key="3">
    <source>
        <dbReference type="Google" id="ProtNLM"/>
    </source>
</evidence>
<proteinExistence type="predicted"/>
<gene>
    <name evidence="1" type="ORF">ACFSRZ_09875</name>
</gene>
<reference evidence="2" key="1">
    <citation type="journal article" date="2019" name="Int. J. Syst. Evol. Microbiol.">
        <title>The Global Catalogue of Microorganisms (GCM) 10K type strain sequencing project: providing services to taxonomists for standard genome sequencing and annotation.</title>
        <authorList>
            <consortium name="The Broad Institute Genomics Platform"/>
            <consortium name="The Broad Institute Genome Sequencing Center for Infectious Disease"/>
            <person name="Wu L."/>
            <person name="Ma J."/>
        </authorList>
    </citation>
    <scope>NUCLEOTIDE SEQUENCE [LARGE SCALE GENOMIC DNA]</scope>
    <source>
        <strain evidence="2">KCTC 52127</strain>
    </source>
</reference>